<reference evidence="3 5" key="2">
    <citation type="submission" date="2022-03" db="EMBL/GenBank/DDBJ databases">
        <title>Genome sequencing of Morococcus cerebrosus.</title>
        <authorList>
            <person name="Baek M.-G."/>
            <person name="Yi H."/>
        </authorList>
    </citation>
    <scope>NUCLEOTIDE SEQUENCE [LARGE SCALE GENOMIC DNA]</scope>
    <source>
        <strain evidence="3 5">CIP 81.93</strain>
    </source>
</reference>
<feature type="signal peptide" evidence="1">
    <location>
        <begin position="1"/>
        <end position="18"/>
    </location>
</feature>
<evidence type="ECO:0000313" key="4">
    <source>
        <dbReference type="Proteomes" id="UP000031390"/>
    </source>
</evidence>
<organism evidence="2 4">
    <name type="scientific">Morococcus cerebrosus</name>
    <dbReference type="NCBI Taxonomy" id="1056807"/>
    <lineage>
        <taxon>Bacteria</taxon>
        <taxon>Pseudomonadati</taxon>
        <taxon>Pseudomonadota</taxon>
        <taxon>Betaproteobacteria</taxon>
        <taxon>Neisseriales</taxon>
        <taxon>Neisseriaceae</taxon>
        <taxon>Morococcus</taxon>
    </lineage>
</organism>
<reference evidence="2 4" key="1">
    <citation type="submission" date="2014-12" db="EMBL/GenBank/DDBJ databases">
        <title>Genome sequence of Morococcus cerebrosus.</title>
        <authorList>
            <person name="Shin S.-K."/>
            <person name="Yi H."/>
        </authorList>
    </citation>
    <scope>NUCLEOTIDE SEQUENCE [LARGE SCALE GENOMIC DNA]</scope>
    <source>
        <strain evidence="2 4">CIP 81.93</strain>
    </source>
</reference>
<dbReference type="Proteomes" id="UP000031390">
    <property type="component" value="Unassembled WGS sequence"/>
</dbReference>
<protein>
    <recommendedName>
        <fullName evidence="6">Lipoprotein</fullName>
    </recommendedName>
</protein>
<accession>A0A0C1E298</accession>
<proteinExistence type="predicted"/>
<dbReference type="PROSITE" id="PS51257">
    <property type="entry name" value="PROKAR_LIPOPROTEIN"/>
    <property type="match status" value="1"/>
</dbReference>
<sequence length="216" mass="23390">MNTLTKFGLALFTATALAACGDSGKSADSKPTTVQTAEGEVTLSGKYAEIINKFPVPDPKLAEPITISDKKSPTGLEDLKKFMEYISGAEAQKIAQMASKLQQTALKGDEAAALAAVKELTPALDKYLQDAEKLNIQDAEVKAVLDRMLQTSKTANEMIILSSENASALKIDMKDKEAVQFMKAYQDKTHNMETVLRQANQEVQKAAEALGKKYAQ</sequence>
<dbReference type="RefSeq" id="WP_039410530.1">
    <property type="nucleotide sequence ID" value="NZ_CP094242.1"/>
</dbReference>
<gene>
    <name evidence="2" type="ORF">MCC93_26600</name>
    <name evidence="3" type="ORF">MON37_08100</name>
</gene>
<evidence type="ECO:0000256" key="1">
    <source>
        <dbReference type="SAM" id="SignalP"/>
    </source>
</evidence>
<evidence type="ECO:0000313" key="3">
    <source>
        <dbReference type="EMBL" id="UNV86638.1"/>
    </source>
</evidence>
<dbReference type="EMBL" id="CP094242">
    <property type="protein sequence ID" value="UNV86638.1"/>
    <property type="molecule type" value="Genomic_DNA"/>
</dbReference>
<feature type="chain" id="PRO_5002143855" description="Lipoprotein" evidence="1">
    <location>
        <begin position="19"/>
        <end position="216"/>
    </location>
</feature>
<evidence type="ECO:0000313" key="2">
    <source>
        <dbReference type="EMBL" id="KIC05899.1"/>
    </source>
</evidence>
<dbReference type="AlphaFoldDB" id="A0A0C1E298"/>
<dbReference type="PATRIC" id="fig|1056807.3.peg.2549"/>
<dbReference type="EMBL" id="JUFZ01000142">
    <property type="protein sequence ID" value="KIC05899.1"/>
    <property type="molecule type" value="Genomic_DNA"/>
</dbReference>
<evidence type="ECO:0000313" key="5">
    <source>
        <dbReference type="Proteomes" id="UP000829504"/>
    </source>
</evidence>
<keyword evidence="1" id="KW-0732">Signal</keyword>
<dbReference type="Proteomes" id="UP000829504">
    <property type="component" value="Chromosome"/>
</dbReference>
<evidence type="ECO:0008006" key="6">
    <source>
        <dbReference type="Google" id="ProtNLM"/>
    </source>
</evidence>
<keyword evidence="5" id="KW-1185">Reference proteome</keyword>
<name>A0A0C1E298_9NEIS</name>